<evidence type="ECO:0000256" key="5">
    <source>
        <dbReference type="SAM" id="MobiDB-lite"/>
    </source>
</evidence>
<evidence type="ECO:0000256" key="4">
    <source>
        <dbReference type="PROSITE-ProRule" id="PRU00723"/>
    </source>
</evidence>
<dbReference type="GO" id="GO:0008270">
    <property type="term" value="F:zinc ion binding"/>
    <property type="evidence" value="ECO:0007669"/>
    <property type="project" value="UniProtKB-KW"/>
</dbReference>
<dbReference type="PANTHER" id="PTHR12681:SF0">
    <property type="entry name" value="ZINC FINGER CCCH DOMAIN-CONTAINING PROTEIN 15"/>
    <property type="match status" value="1"/>
</dbReference>
<evidence type="ECO:0000259" key="6">
    <source>
        <dbReference type="PROSITE" id="PS50103"/>
    </source>
</evidence>
<evidence type="ECO:0000256" key="3">
    <source>
        <dbReference type="ARBA" id="ARBA00022833"/>
    </source>
</evidence>
<dbReference type="GO" id="GO:0005829">
    <property type="term" value="C:cytosol"/>
    <property type="evidence" value="ECO:0007669"/>
    <property type="project" value="TreeGrafter"/>
</dbReference>
<dbReference type="EMBL" id="GADI01003692">
    <property type="protein sequence ID" value="JAA70116.1"/>
    <property type="molecule type" value="mRNA"/>
</dbReference>
<dbReference type="AlphaFoldDB" id="A0A0K8RGD0"/>
<keyword evidence="2 4" id="KW-0863">Zinc-finger</keyword>
<dbReference type="InterPro" id="IPR000571">
    <property type="entry name" value="Znf_CCCH"/>
</dbReference>
<dbReference type="SUPFAM" id="SSF90229">
    <property type="entry name" value="CCCH zinc finger"/>
    <property type="match status" value="1"/>
</dbReference>
<accession>A0A0K8RGD0</accession>
<evidence type="ECO:0000256" key="2">
    <source>
        <dbReference type="ARBA" id="ARBA00022771"/>
    </source>
</evidence>
<proteinExistence type="evidence at transcript level"/>
<dbReference type="GO" id="GO:0003729">
    <property type="term" value="F:mRNA binding"/>
    <property type="evidence" value="ECO:0007669"/>
    <property type="project" value="TreeGrafter"/>
</dbReference>
<feature type="zinc finger region" description="C3H1-type" evidence="4">
    <location>
        <begin position="88"/>
        <end position="115"/>
    </location>
</feature>
<protein>
    <submittedName>
        <fullName evidence="7">Putative translation machinery-associated protein</fullName>
    </submittedName>
</protein>
<feature type="region of interest" description="Disordered" evidence="5">
    <location>
        <begin position="172"/>
        <end position="213"/>
    </location>
</feature>
<reference evidence="7" key="1">
    <citation type="submission" date="2012-12" db="EMBL/GenBank/DDBJ databases">
        <title>Identification and characterization of a phenylalanine ammonia-lyase gene family in Isatis indigotica Fort.</title>
        <authorList>
            <person name="Liu Q."/>
            <person name="Chen J."/>
            <person name="Zhou X."/>
            <person name="Di P."/>
            <person name="Xiao Y."/>
            <person name="Xuan H."/>
            <person name="Zhang L."/>
            <person name="Chen W."/>
        </authorList>
    </citation>
    <scope>NUCLEOTIDE SEQUENCE</scope>
    <source>
        <tissue evidence="7">Salivary gland</tissue>
    </source>
</reference>
<sequence>MPPKKKAPEPSKKTEMKKKEKVIEDKTFGLKNKKGAKTQKFIQQVEKQVKFGNQPAKKVEAVPVKKKGEAEDLNSLFRPVQKVEKGADPKSVLCAFFKQGTCGKGDKCKFSHDITIERKAEKRDITPMFVIRIQWRTGTRLSWLKWWNRSTERLRGACPRLILFASTSWMPSSRTSMAGSGSAPAEGRSATTAMRFPVRLGLRPNERKRKTKK</sequence>
<feature type="domain" description="C3H1-type" evidence="6">
    <location>
        <begin position="88"/>
        <end position="115"/>
    </location>
</feature>
<dbReference type="PROSITE" id="PS50103">
    <property type="entry name" value="ZF_C3H1"/>
    <property type="match status" value="1"/>
</dbReference>
<organism evidence="7">
    <name type="scientific">Ixodes ricinus</name>
    <name type="common">Common tick</name>
    <name type="synonym">Acarus ricinus</name>
    <dbReference type="NCBI Taxonomy" id="34613"/>
    <lineage>
        <taxon>Eukaryota</taxon>
        <taxon>Metazoa</taxon>
        <taxon>Ecdysozoa</taxon>
        <taxon>Arthropoda</taxon>
        <taxon>Chelicerata</taxon>
        <taxon>Arachnida</taxon>
        <taxon>Acari</taxon>
        <taxon>Parasitiformes</taxon>
        <taxon>Ixodida</taxon>
        <taxon>Ixodoidea</taxon>
        <taxon>Ixodidae</taxon>
        <taxon>Ixodinae</taxon>
        <taxon>Ixodes</taxon>
    </lineage>
</organism>
<keyword evidence="1 4" id="KW-0479">Metal-binding</keyword>
<dbReference type="GO" id="GO:0002181">
    <property type="term" value="P:cytoplasmic translation"/>
    <property type="evidence" value="ECO:0007669"/>
    <property type="project" value="TreeGrafter"/>
</dbReference>
<feature type="region of interest" description="Disordered" evidence="5">
    <location>
        <begin position="1"/>
        <end position="20"/>
    </location>
</feature>
<dbReference type="Pfam" id="PF00642">
    <property type="entry name" value="zf-CCCH"/>
    <property type="match status" value="1"/>
</dbReference>
<keyword evidence="3 4" id="KW-0862">Zinc</keyword>
<dbReference type="SMART" id="SM00356">
    <property type="entry name" value="ZnF_C3H1"/>
    <property type="match status" value="1"/>
</dbReference>
<evidence type="ECO:0000313" key="7">
    <source>
        <dbReference type="EMBL" id="JAA70116.1"/>
    </source>
</evidence>
<name>A0A0K8RGD0_IXORI</name>
<evidence type="ECO:0000256" key="1">
    <source>
        <dbReference type="ARBA" id="ARBA00022723"/>
    </source>
</evidence>
<dbReference type="Gene3D" id="4.10.1000.10">
    <property type="entry name" value="Zinc finger, CCCH-type"/>
    <property type="match status" value="1"/>
</dbReference>
<dbReference type="InterPro" id="IPR036855">
    <property type="entry name" value="Znf_CCCH_sf"/>
</dbReference>
<dbReference type="PANTHER" id="PTHR12681">
    <property type="entry name" value="ZINC FINGER-CONTAINING PROTEIN P48ZNF"/>
    <property type="match status" value="1"/>
</dbReference>